<dbReference type="EnsemblMetazoa" id="ISCW016364-RA">
    <property type="protein sequence ID" value="ISCW016364-PA"/>
    <property type="gene ID" value="ISCW016364"/>
</dbReference>
<keyword evidence="1" id="KW-0863">Zinc-finger</keyword>
<dbReference type="InterPro" id="IPR036236">
    <property type="entry name" value="Znf_C2H2_sf"/>
</dbReference>
<dbReference type="PROSITE" id="PS00028">
    <property type="entry name" value="ZINC_FINGER_C2H2_1"/>
    <property type="match status" value="1"/>
</dbReference>
<dbReference type="PaxDb" id="6945-B7P2G9"/>
<keyword evidence="5" id="KW-1185">Reference proteome</keyword>
<dbReference type="EMBL" id="ABJB010470456">
    <property type="status" value="NOT_ANNOTATED_CDS"/>
    <property type="molecule type" value="Genomic_DNA"/>
</dbReference>
<reference evidence="3 5" key="1">
    <citation type="submission" date="2008-03" db="EMBL/GenBank/DDBJ databases">
        <title>Annotation of Ixodes scapularis.</title>
        <authorList>
            <consortium name="Ixodes scapularis Genome Project Consortium"/>
            <person name="Caler E."/>
            <person name="Hannick L.I."/>
            <person name="Bidwell S."/>
            <person name="Joardar V."/>
            <person name="Thiagarajan M."/>
            <person name="Amedeo P."/>
            <person name="Galinsky K.J."/>
            <person name="Schobel S."/>
            <person name="Inman J."/>
            <person name="Hostetler J."/>
            <person name="Miller J."/>
            <person name="Hammond M."/>
            <person name="Megy K."/>
            <person name="Lawson D."/>
            <person name="Kodira C."/>
            <person name="Sutton G."/>
            <person name="Meyer J."/>
            <person name="Hill C.A."/>
            <person name="Birren B."/>
            <person name="Nene V."/>
            <person name="Collins F."/>
            <person name="Alarcon-Chaidez F."/>
            <person name="Wikel S."/>
            <person name="Strausberg R."/>
        </authorList>
    </citation>
    <scope>NUCLEOTIDE SEQUENCE [LARGE SCALE GENOMIC DNA]</scope>
    <source>
        <strain evidence="5">Wikel</strain>
        <strain evidence="3">Wikel colony</strain>
    </source>
</reference>
<dbReference type="Gene3D" id="3.30.160.60">
    <property type="entry name" value="Classic Zinc Finger"/>
    <property type="match status" value="1"/>
</dbReference>
<feature type="domain" description="C2H2-type" evidence="2">
    <location>
        <begin position="35"/>
        <end position="63"/>
    </location>
</feature>
<accession>B7P2G9</accession>
<protein>
    <recommendedName>
        <fullName evidence="2">C2H2-type domain-containing protein</fullName>
    </recommendedName>
</protein>
<dbReference type="VEuPathDB" id="VectorBase:ISCP_012135"/>
<dbReference type="Proteomes" id="UP000001555">
    <property type="component" value="Unassembled WGS sequence"/>
</dbReference>
<name>B7P2G9_IXOSC</name>
<sequence>MRYLGIFSDSFVPVPFVPGGKEVAGDPKGPRIKPFRCVTCFKCFASAESLRVHCYYMHRVVKLHCCLGCKRSFKKRYDLRKHWERSPLCQAFGDEDCPPQF</sequence>
<keyword evidence="1" id="KW-0862">Zinc</keyword>
<proteinExistence type="predicted"/>
<evidence type="ECO:0000259" key="2">
    <source>
        <dbReference type="PROSITE" id="PS50157"/>
    </source>
</evidence>
<dbReference type="OrthoDB" id="9978265at2759"/>
<dbReference type="SUPFAM" id="SSF57667">
    <property type="entry name" value="beta-beta-alpha zinc fingers"/>
    <property type="match status" value="1"/>
</dbReference>
<reference evidence="4" key="2">
    <citation type="submission" date="2020-05" db="UniProtKB">
        <authorList>
            <consortium name="EnsemblMetazoa"/>
        </authorList>
    </citation>
    <scope>IDENTIFICATION</scope>
    <source>
        <strain evidence="4">wikel</strain>
    </source>
</reference>
<keyword evidence="1" id="KW-0479">Metal-binding</keyword>
<organism>
    <name type="scientific">Ixodes scapularis</name>
    <name type="common">Black-legged tick</name>
    <name type="synonym">Deer tick</name>
    <dbReference type="NCBI Taxonomy" id="6945"/>
    <lineage>
        <taxon>Eukaryota</taxon>
        <taxon>Metazoa</taxon>
        <taxon>Ecdysozoa</taxon>
        <taxon>Arthropoda</taxon>
        <taxon>Chelicerata</taxon>
        <taxon>Arachnida</taxon>
        <taxon>Acari</taxon>
        <taxon>Parasitiformes</taxon>
        <taxon>Ixodida</taxon>
        <taxon>Ixodoidea</taxon>
        <taxon>Ixodidae</taxon>
        <taxon>Ixodinae</taxon>
        <taxon>Ixodes</taxon>
    </lineage>
</organism>
<dbReference type="AlphaFoldDB" id="B7P2G9"/>
<dbReference type="InterPro" id="IPR013087">
    <property type="entry name" value="Znf_C2H2_type"/>
</dbReference>
<evidence type="ECO:0000256" key="1">
    <source>
        <dbReference type="PROSITE-ProRule" id="PRU00042"/>
    </source>
</evidence>
<dbReference type="VEuPathDB" id="VectorBase:ISCI016364"/>
<dbReference type="InParanoid" id="B7P2G9"/>
<gene>
    <name evidence="3" type="ORF">IscW_ISCW016364</name>
</gene>
<dbReference type="EMBL" id="DS622420">
    <property type="protein sequence ID" value="EEC00791.1"/>
    <property type="molecule type" value="Genomic_DNA"/>
</dbReference>
<dbReference type="HOGENOM" id="CLU_2294694_0_0_1"/>
<dbReference type="VEuPathDB" id="VectorBase:ISCW016364"/>
<evidence type="ECO:0000313" key="4">
    <source>
        <dbReference type="EnsemblMetazoa" id="ISCW016364-PA"/>
    </source>
</evidence>
<evidence type="ECO:0000313" key="5">
    <source>
        <dbReference type="Proteomes" id="UP000001555"/>
    </source>
</evidence>
<evidence type="ECO:0000313" key="3">
    <source>
        <dbReference type="EMBL" id="EEC00791.1"/>
    </source>
</evidence>
<dbReference type="GO" id="GO:0008270">
    <property type="term" value="F:zinc ion binding"/>
    <property type="evidence" value="ECO:0007669"/>
    <property type="project" value="UniProtKB-KW"/>
</dbReference>
<dbReference type="PROSITE" id="PS50157">
    <property type="entry name" value="ZINC_FINGER_C2H2_2"/>
    <property type="match status" value="1"/>
</dbReference>